<reference evidence="1 2" key="1">
    <citation type="submission" date="2018-02" db="EMBL/GenBank/DDBJ databases">
        <title>Draft genome sequence of Ochrobactrum oryzae found in Brazil.</title>
        <authorList>
            <person name="Cerdeira L."/>
            <person name="Andrade F."/>
            <person name="Zacariotto T."/>
            <person name="Barbosa B."/>
            <person name="Santos S."/>
            <person name="Cassetari V."/>
            <person name="Lincopan N."/>
        </authorList>
    </citation>
    <scope>NUCLEOTIDE SEQUENCE [LARGE SCALE GENOMIC DNA]</scope>
    <source>
        <strain evidence="1 2">OA447</strain>
    </source>
</reference>
<gene>
    <name evidence="1" type="ORF">C3731_17705</name>
</gene>
<name>A0A2S7IW48_9HYPH</name>
<dbReference type="EMBL" id="PTRC01000033">
    <property type="protein sequence ID" value="PQA72232.1"/>
    <property type="molecule type" value="Genomic_DNA"/>
</dbReference>
<dbReference type="Proteomes" id="UP000238493">
    <property type="component" value="Unassembled WGS sequence"/>
</dbReference>
<keyword evidence="2" id="KW-1185">Reference proteome</keyword>
<dbReference type="AlphaFoldDB" id="A0A2S7IW48"/>
<organism evidence="1 2">
    <name type="scientific">Brucella oryzae</name>
    <dbReference type="NCBI Taxonomy" id="335286"/>
    <lineage>
        <taxon>Bacteria</taxon>
        <taxon>Pseudomonadati</taxon>
        <taxon>Pseudomonadota</taxon>
        <taxon>Alphaproteobacteria</taxon>
        <taxon>Hyphomicrobiales</taxon>
        <taxon>Brucellaceae</taxon>
        <taxon>Brucella/Ochrobactrum group</taxon>
        <taxon>Brucella</taxon>
    </lineage>
</organism>
<dbReference type="RefSeq" id="WP_104756938.1">
    <property type="nucleotide sequence ID" value="NZ_PTRC01000033.1"/>
</dbReference>
<comment type="caution">
    <text evidence="1">The sequence shown here is derived from an EMBL/GenBank/DDBJ whole genome shotgun (WGS) entry which is preliminary data.</text>
</comment>
<protein>
    <submittedName>
        <fullName evidence="1">Uncharacterized protein</fullName>
    </submittedName>
</protein>
<dbReference type="OrthoDB" id="8457083at2"/>
<sequence length="145" mass="16252">MAVRFFMSGNPPRLITTKPGYNANNLSLADIYKTFDSNWFDGAGIRWMFRIILGGIDQQGKVKTVMYPYSLDHIPKIHLVQGGYSFVDASSYFPSHLNWNLQPNPGLFFSSDMTNGYSASQVKAYTDRLVFTNAIGTCTALVFQS</sequence>
<proteinExistence type="predicted"/>
<evidence type="ECO:0000313" key="2">
    <source>
        <dbReference type="Proteomes" id="UP000238493"/>
    </source>
</evidence>
<evidence type="ECO:0000313" key="1">
    <source>
        <dbReference type="EMBL" id="PQA72232.1"/>
    </source>
</evidence>
<accession>A0A2S7IW48</accession>